<protein>
    <submittedName>
        <fullName evidence="1">Uncharacterized protein</fullName>
    </submittedName>
</protein>
<dbReference type="Gene3D" id="2.60.120.200">
    <property type="match status" value="1"/>
</dbReference>
<name>A0A1K0IT65_CUPNE</name>
<dbReference type="EMBL" id="FMSH01000198">
    <property type="protein sequence ID" value="SCU76136.1"/>
    <property type="molecule type" value="Genomic_DNA"/>
</dbReference>
<sequence length="118" mass="12524">MASLDGGTLAADNFSGQSLQLDSRVDSYRLAYNAADITQSPQFTIGFWFRTDCSQGNGTGEPILSNKSYISGGNPGIAVALFGSCEIRFNLGSGKRDDINDELKAITGARQPLSTLNP</sequence>
<gene>
    <name evidence="1" type="ORF">CNECB9_2770044</name>
</gene>
<dbReference type="InterPro" id="IPR013320">
    <property type="entry name" value="ConA-like_dom_sf"/>
</dbReference>
<proteinExistence type="predicted"/>
<accession>A0A1K0IT65</accession>
<reference evidence="1" key="1">
    <citation type="submission" date="2016-09" db="EMBL/GenBank/DDBJ databases">
        <authorList>
            <person name="Capua I."/>
            <person name="De Benedictis P."/>
            <person name="Joannis T."/>
            <person name="Lombin L.H."/>
            <person name="Cattoli G."/>
        </authorList>
    </citation>
    <scope>NUCLEOTIDE SEQUENCE</scope>
    <source>
        <strain evidence="1">B9</strain>
    </source>
</reference>
<evidence type="ECO:0000313" key="1">
    <source>
        <dbReference type="EMBL" id="SCU76136.1"/>
    </source>
</evidence>
<dbReference type="SUPFAM" id="SSF49899">
    <property type="entry name" value="Concanavalin A-like lectins/glucanases"/>
    <property type="match status" value="1"/>
</dbReference>
<dbReference type="AlphaFoldDB" id="A0A1K0IT65"/>
<organism evidence="1">
    <name type="scientific">Cupriavidus necator</name>
    <name type="common">Alcaligenes eutrophus</name>
    <name type="synonym">Ralstonia eutropha</name>
    <dbReference type="NCBI Taxonomy" id="106590"/>
    <lineage>
        <taxon>Bacteria</taxon>
        <taxon>Pseudomonadati</taxon>
        <taxon>Pseudomonadota</taxon>
        <taxon>Betaproteobacteria</taxon>
        <taxon>Burkholderiales</taxon>
        <taxon>Burkholderiaceae</taxon>
        <taxon>Cupriavidus</taxon>
    </lineage>
</organism>